<evidence type="ECO:0000313" key="2">
    <source>
        <dbReference type="Proteomes" id="UP001501126"/>
    </source>
</evidence>
<dbReference type="InterPro" id="IPR019861">
    <property type="entry name" value="PorP/SprF_Bacteroidetes"/>
</dbReference>
<dbReference type="NCBIfam" id="TIGR03519">
    <property type="entry name" value="T9SS_PorP_fam"/>
    <property type="match status" value="1"/>
</dbReference>
<dbReference type="EMBL" id="BAAAFH010000022">
    <property type="protein sequence ID" value="GAA0876285.1"/>
    <property type="molecule type" value="Genomic_DNA"/>
</dbReference>
<dbReference type="Proteomes" id="UP001501126">
    <property type="component" value="Unassembled WGS sequence"/>
</dbReference>
<comment type="caution">
    <text evidence="1">The sequence shown here is derived from an EMBL/GenBank/DDBJ whole genome shotgun (WGS) entry which is preliminary data.</text>
</comment>
<protein>
    <submittedName>
        <fullName evidence="1">Uncharacterized protein</fullName>
    </submittedName>
</protein>
<dbReference type="RefSeq" id="WP_343788792.1">
    <property type="nucleotide sequence ID" value="NZ_BAAAFH010000022.1"/>
</dbReference>
<gene>
    <name evidence="1" type="ORF">GCM10009118_26950</name>
</gene>
<proteinExistence type="predicted"/>
<accession>A0ABN1MSE0</accession>
<evidence type="ECO:0000313" key="1">
    <source>
        <dbReference type="EMBL" id="GAA0876285.1"/>
    </source>
</evidence>
<dbReference type="Pfam" id="PF11751">
    <property type="entry name" value="PorP_SprF"/>
    <property type="match status" value="1"/>
</dbReference>
<name>A0ABN1MSE0_9FLAO</name>
<organism evidence="1 2">
    <name type="scientific">Wandonia haliotis</name>
    <dbReference type="NCBI Taxonomy" id="574963"/>
    <lineage>
        <taxon>Bacteria</taxon>
        <taxon>Pseudomonadati</taxon>
        <taxon>Bacteroidota</taxon>
        <taxon>Flavobacteriia</taxon>
        <taxon>Flavobacteriales</taxon>
        <taxon>Crocinitomicaceae</taxon>
        <taxon>Wandonia</taxon>
    </lineage>
</organism>
<keyword evidence="2" id="KW-1185">Reference proteome</keyword>
<sequence length="304" mass="35062">MNTRDKIIGVFTFLVLSTQLSAQQEPLSTFFREGNLTQTNPGMTGAVYKHAANILWRDYWIKKTPLNLPRQTTFWTNYSYKIDKINSGIGINYRYDALGYQKRNTVSLSYAYHIPIKSLFLSIGVSGGINTLNRNYSDLTFASPVPNPDYNPVFTSDFGIALRHEKWNTGISVTQWNNPTFRSDNSTKNYTLDPHFWWFVDYRFKLSEYWDLTPRIQLATDWATLSTTIQLLASWKKNLWFGVGVKNAFLKNAFSTHSFTISPMIGYDIKGMFRIGYAGNISNTPDPYMFNLMTHEVIVSFLMK</sequence>
<reference evidence="1 2" key="1">
    <citation type="journal article" date="2019" name="Int. J. Syst. Evol. Microbiol.">
        <title>The Global Catalogue of Microorganisms (GCM) 10K type strain sequencing project: providing services to taxonomists for standard genome sequencing and annotation.</title>
        <authorList>
            <consortium name="The Broad Institute Genomics Platform"/>
            <consortium name="The Broad Institute Genome Sequencing Center for Infectious Disease"/>
            <person name="Wu L."/>
            <person name="Ma J."/>
        </authorList>
    </citation>
    <scope>NUCLEOTIDE SEQUENCE [LARGE SCALE GENOMIC DNA]</scope>
    <source>
        <strain evidence="1 2">JCM 16083</strain>
    </source>
</reference>